<dbReference type="PANTHER" id="PTHR43546:SF3">
    <property type="entry name" value="UPF0173 METAL-DEPENDENT HYDROLASE MJ1163"/>
    <property type="match status" value="1"/>
</dbReference>
<dbReference type="RefSeq" id="WP_245094617.1">
    <property type="nucleotide sequence ID" value="NZ_CP095053.1"/>
</dbReference>
<gene>
    <name evidence="4" type="ORF">MUN82_02240</name>
</gene>
<sequence>MKLTYFGHACFLLETGSQKVLFDPFIRPNPLAKDVEVEKIEADYILLSHGHGDHVADVEEIGNRTGAELVAIAEIAGWFGQKGLKAAYPMNIGGKVTLPFGTVKMVAATHSSSLPDGTYGGLAAGFIVEAEGKTFYFAGDTALTYDMKIIGEYYKLDFALLPIGDNYTMGIDDALIAANWVGATKLIGMHYDTFPAIKIDQEAAKTKAQQAGKELTLLQIGETIDL</sequence>
<proteinExistence type="inferred from homology"/>
<dbReference type="GO" id="GO:0016787">
    <property type="term" value="F:hydrolase activity"/>
    <property type="evidence" value="ECO:0007669"/>
    <property type="project" value="UniProtKB-UniRule"/>
</dbReference>
<dbReference type="AlphaFoldDB" id="A0A8T9SX20"/>
<dbReference type="InterPro" id="IPR050114">
    <property type="entry name" value="UPF0173_UPF0282_UlaG_hydrolase"/>
</dbReference>
<reference evidence="4 5" key="1">
    <citation type="submission" date="2022-04" db="EMBL/GenBank/DDBJ databases">
        <title>Hymenobacter sp. isolated from the air.</title>
        <authorList>
            <person name="Won M."/>
            <person name="Lee C.-M."/>
            <person name="Woen H.-Y."/>
            <person name="Kwon S.-W."/>
        </authorList>
    </citation>
    <scope>NUCLEOTIDE SEQUENCE [LARGE SCALE GENOMIC DNA]</scope>
    <source>
        <strain evidence="5">5413 J-13</strain>
    </source>
</reference>
<dbReference type="InterPro" id="IPR001279">
    <property type="entry name" value="Metallo-B-lactamas"/>
</dbReference>
<dbReference type="EMBL" id="CP095053">
    <property type="protein sequence ID" value="UOR05931.1"/>
    <property type="molecule type" value="Genomic_DNA"/>
</dbReference>
<dbReference type="InterPro" id="IPR022877">
    <property type="entry name" value="UPF0173"/>
</dbReference>
<dbReference type="Proteomes" id="UP000829925">
    <property type="component" value="Chromosome"/>
</dbReference>
<dbReference type="NCBIfam" id="NF001911">
    <property type="entry name" value="PRK00685.1"/>
    <property type="match status" value="1"/>
</dbReference>
<dbReference type="Gene3D" id="3.60.15.10">
    <property type="entry name" value="Ribonuclease Z/Hydroxyacylglutathione hydrolase-like"/>
    <property type="match status" value="1"/>
</dbReference>
<dbReference type="SUPFAM" id="SSF56281">
    <property type="entry name" value="Metallo-hydrolase/oxidoreductase"/>
    <property type="match status" value="1"/>
</dbReference>
<comment type="similarity">
    <text evidence="2">Belongs to the UPF0173 family.</text>
</comment>
<accession>A0A8T9SX20</accession>
<evidence type="ECO:0000313" key="5">
    <source>
        <dbReference type="Proteomes" id="UP000829925"/>
    </source>
</evidence>
<protein>
    <recommendedName>
        <fullName evidence="2">UPF0173 metal-dependent hydrolase MUN82_02240</fullName>
    </recommendedName>
</protein>
<name>A0A8T9SX20_9BACT</name>
<dbReference type="KEGG" id="haei:MUN82_02240"/>
<dbReference type="InterPro" id="IPR036866">
    <property type="entry name" value="RibonucZ/Hydroxyglut_hydro"/>
</dbReference>
<evidence type="ECO:0000256" key="1">
    <source>
        <dbReference type="ARBA" id="ARBA00022801"/>
    </source>
</evidence>
<organism evidence="4 5">
    <name type="scientific">Hymenobacter aerilatus</name>
    <dbReference type="NCBI Taxonomy" id="2932251"/>
    <lineage>
        <taxon>Bacteria</taxon>
        <taxon>Pseudomonadati</taxon>
        <taxon>Bacteroidota</taxon>
        <taxon>Cytophagia</taxon>
        <taxon>Cytophagales</taxon>
        <taxon>Hymenobacteraceae</taxon>
        <taxon>Hymenobacter</taxon>
    </lineage>
</organism>
<keyword evidence="1 2" id="KW-0378">Hydrolase</keyword>
<evidence type="ECO:0000256" key="2">
    <source>
        <dbReference type="HAMAP-Rule" id="MF_00457"/>
    </source>
</evidence>
<dbReference type="Pfam" id="PF12706">
    <property type="entry name" value="Lactamase_B_2"/>
    <property type="match status" value="1"/>
</dbReference>
<dbReference type="SMART" id="SM00849">
    <property type="entry name" value="Lactamase_B"/>
    <property type="match status" value="1"/>
</dbReference>
<dbReference type="PANTHER" id="PTHR43546">
    <property type="entry name" value="UPF0173 METAL-DEPENDENT HYDROLASE MJ1163-RELATED"/>
    <property type="match status" value="1"/>
</dbReference>
<evidence type="ECO:0000259" key="3">
    <source>
        <dbReference type="SMART" id="SM00849"/>
    </source>
</evidence>
<feature type="domain" description="Metallo-beta-lactamase" evidence="3">
    <location>
        <begin position="7"/>
        <end position="190"/>
    </location>
</feature>
<evidence type="ECO:0000313" key="4">
    <source>
        <dbReference type="EMBL" id="UOR05931.1"/>
    </source>
</evidence>
<keyword evidence="5" id="KW-1185">Reference proteome</keyword>
<dbReference type="HAMAP" id="MF_00457">
    <property type="entry name" value="UPF0173"/>
    <property type="match status" value="1"/>
</dbReference>